<evidence type="ECO:0000256" key="4">
    <source>
        <dbReference type="ARBA" id="ARBA00035394"/>
    </source>
</evidence>
<dbReference type="EMBL" id="JBHSFA010000002">
    <property type="protein sequence ID" value="MFC4541432.1"/>
    <property type="molecule type" value="Genomic_DNA"/>
</dbReference>
<keyword evidence="2 5" id="KW-0689">Ribosomal protein</keyword>
<protein>
    <recommendedName>
        <fullName evidence="4">30S ribosomal protein S17e</fullName>
    </recommendedName>
</protein>
<evidence type="ECO:0000313" key="6">
    <source>
        <dbReference type="Proteomes" id="UP001595898"/>
    </source>
</evidence>
<evidence type="ECO:0000313" key="5">
    <source>
        <dbReference type="EMBL" id="MFC4541432.1"/>
    </source>
</evidence>
<dbReference type="InterPro" id="IPR036401">
    <property type="entry name" value="Ribosomal_eS17_sf"/>
</dbReference>
<sequence length="64" mass="7217">MTSDPNDVMDIGNRLLKQYPNAFTTEFSANKQVVRNTTAVGSNRLRNRVAGYITRKKQSKCSSH</sequence>
<proteinExistence type="inferred from homology"/>
<keyword evidence="3" id="KW-0687">Ribonucleoprotein</keyword>
<evidence type="ECO:0000256" key="2">
    <source>
        <dbReference type="ARBA" id="ARBA00022980"/>
    </source>
</evidence>
<dbReference type="GO" id="GO:0005840">
    <property type="term" value="C:ribosome"/>
    <property type="evidence" value="ECO:0007669"/>
    <property type="project" value="UniProtKB-KW"/>
</dbReference>
<comment type="similarity">
    <text evidence="1">Belongs to the eukaryotic ribosomal protein eS17 family.</text>
</comment>
<dbReference type="Gene3D" id="1.10.60.20">
    <property type="entry name" value="Ribosomal protein S17e-like"/>
    <property type="match status" value="1"/>
</dbReference>
<dbReference type="AlphaFoldDB" id="A0ABD5PLZ2"/>
<dbReference type="Pfam" id="PF00833">
    <property type="entry name" value="Ribosomal_S17e"/>
    <property type="match status" value="1"/>
</dbReference>
<evidence type="ECO:0000256" key="1">
    <source>
        <dbReference type="ARBA" id="ARBA00010444"/>
    </source>
</evidence>
<name>A0ABD5PLZ2_9EURY</name>
<dbReference type="Proteomes" id="UP001595898">
    <property type="component" value="Unassembled WGS sequence"/>
</dbReference>
<accession>A0ABD5PLZ2</accession>
<dbReference type="RefSeq" id="WP_250139561.1">
    <property type="nucleotide sequence ID" value="NZ_JALIQP010000001.1"/>
</dbReference>
<evidence type="ECO:0000256" key="3">
    <source>
        <dbReference type="ARBA" id="ARBA00023274"/>
    </source>
</evidence>
<comment type="caution">
    <text evidence="5">The sequence shown here is derived from an EMBL/GenBank/DDBJ whole genome shotgun (WGS) entry which is preliminary data.</text>
</comment>
<gene>
    <name evidence="5" type="ORF">ACFO5R_05770</name>
</gene>
<dbReference type="SUPFAM" id="SSF116820">
    <property type="entry name" value="Rps17e-like"/>
    <property type="match status" value="1"/>
</dbReference>
<dbReference type="InterPro" id="IPR001210">
    <property type="entry name" value="Ribosomal_eS17"/>
</dbReference>
<keyword evidence="6" id="KW-1185">Reference proteome</keyword>
<dbReference type="GO" id="GO:1990904">
    <property type="term" value="C:ribonucleoprotein complex"/>
    <property type="evidence" value="ECO:0007669"/>
    <property type="project" value="UniProtKB-KW"/>
</dbReference>
<reference evidence="5 6" key="1">
    <citation type="journal article" date="2019" name="Int. J. Syst. Evol. Microbiol.">
        <title>The Global Catalogue of Microorganisms (GCM) 10K type strain sequencing project: providing services to taxonomists for standard genome sequencing and annotation.</title>
        <authorList>
            <consortium name="The Broad Institute Genomics Platform"/>
            <consortium name="The Broad Institute Genome Sequencing Center for Infectious Disease"/>
            <person name="Wu L."/>
            <person name="Ma J."/>
        </authorList>
    </citation>
    <scope>NUCLEOTIDE SEQUENCE [LARGE SCALE GENOMIC DNA]</scope>
    <source>
        <strain evidence="5 6">WLHS5</strain>
    </source>
</reference>
<organism evidence="5 6">
    <name type="scientific">Halosolutus amylolyticus</name>
    <dbReference type="NCBI Taxonomy" id="2932267"/>
    <lineage>
        <taxon>Archaea</taxon>
        <taxon>Methanobacteriati</taxon>
        <taxon>Methanobacteriota</taxon>
        <taxon>Stenosarchaea group</taxon>
        <taxon>Halobacteria</taxon>
        <taxon>Halobacteriales</taxon>
        <taxon>Natrialbaceae</taxon>
        <taxon>Halosolutus</taxon>
    </lineage>
</organism>